<dbReference type="Proteomes" id="UP001500889">
    <property type="component" value="Chromosome A"/>
</dbReference>
<name>A0AAU9G1A6_DROMD</name>
<keyword evidence="3" id="KW-1185">Reference proteome</keyword>
<feature type="compositionally biased region" description="Basic and acidic residues" evidence="1">
    <location>
        <begin position="393"/>
        <end position="408"/>
    </location>
</feature>
<dbReference type="PRINTS" id="PR02062">
    <property type="entry name" value="CENTROSOME78"/>
</dbReference>
<accession>A0AAU9G1A6</accession>
<evidence type="ECO:0000313" key="3">
    <source>
        <dbReference type="Proteomes" id="UP001500889"/>
    </source>
</evidence>
<feature type="region of interest" description="Disordered" evidence="1">
    <location>
        <begin position="382"/>
        <end position="408"/>
    </location>
</feature>
<dbReference type="PANTHER" id="PTHR24110">
    <property type="entry name" value="CENTROSOMAL PROTEIN OF 78 KDA"/>
    <property type="match status" value="1"/>
</dbReference>
<dbReference type="AlphaFoldDB" id="A0AAU9G1A6"/>
<evidence type="ECO:0000256" key="1">
    <source>
        <dbReference type="SAM" id="MobiDB-lite"/>
    </source>
</evidence>
<dbReference type="InterPro" id="IPR026212">
    <property type="entry name" value="Cep78"/>
</dbReference>
<dbReference type="GO" id="GO:0036064">
    <property type="term" value="C:ciliary basal body"/>
    <property type="evidence" value="ECO:0007669"/>
    <property type="project" value="TreeGrafter"/>
</dbReference>
<reference evidence="2 3" key="1">
    <citation type="submission" date="2024-02" db="EMBL/GenBank/DDBJ databases">
        <title>A chromosome-level genome assembly of Drosophila madeirensis, a fruit fly species endemic to Madeira island.</title>
        <authorList>
            <person name="Tomihara K."/>
            <person name="Llopart A."/>
            <person name="Yamamoto D."/>
        </authorList>
    </citation>
    <scope>NUCLEOTIDE SEQUENCE [LARGE SCALE GENOMIC DNA]</scope>
    <source>
        <strain evidence="2 3">RF1</strain>
    </source>
</reference>
<protein>
    <submittedName>
        <fullName evidence="2">Protein Cep78 homolog</fullName>
    </submittedName>
</protein>
<dbReference type="GO" id="GO:0005813">
    <property type="term" value="C:centrosome"/>
    <property type="evidence" value="ECO:0007669"/>
    <property type="project" value="TreeGrafter"/>
</dbReference>
<organism evidence="2 3">
    <name type="scientific">Drosophila madeirensis</name>
    <name type="common">Fruit fly</name>
    <dbReference type="NCBI Taxonomy" id="30013"/>
    <lineage>
        <taxon>Eukaryota</taxon>
        <taxon>Metazoa</taxon>
        <taxon>Ecdysozoa</taxon>
        <taxon>Arthropoda</taxon>
        <taxon>Hexapoda</taxon>
        <taxon>Insecta</taxon>
        <taxon>Pterygota</taxon>
        <taxon>Neoptera</taxon>
        <taxon>Endopterygota</taxon>
        <taxon>Diptera</taxon>
        <taxon>Brachycera</taxon>
        <taxon>Muscomorpha</taxon>
        <taxon>Ephydroidea</taxon>
        <taxon>Drosophilidae</taxon>
        <taxon>Drosophila</taxon>
        <taxon>Sophophora</taxon>
    </lineage>
</organism>
<sequence length="588" mass="65750">MSLSTLRGSAAKKVTVPAVAKKSSKYRSFYFRYLELCRAQNITAVADIKKNSIEKSSLEFDADKLNVSDWLLVNESLYNDLCLKSLVLRMRCTYQNNKIEPIDTEKRARVYTQRPVVFTRFIFRALVESIANCVTNNSNLTVLQLEGLPLYEGYIDCIAKSLAANDRLETLSFRKSPIGDRGCELVCDMAKYLNRIALFDLSECRITAKGALHVANMIRMQKIARFTEGLEQTPAATLLLAKNPNIGNEGLKLIAEALKEDAWLKVVDMQGCGLTDIGANLILDCLKVNTSITEFNVANNEGISQPLQSSIREQLGGTTKLEQEAEPEYVICVFDGLQSLTKGKKYTMAELCAIEKTLEEQLAVERQLRKKAEEMTAMLSAQIQAKNKSPVDSVKEEPARNSNRVEDKQQYLSQIEEESIEAKPASIPHMSNECLEINEEVQQESPKYLQTLFTGRIKSSAATPTATPCSELEPMMVSHFEEHQKALQEDNKSEYEFANERHVPFDQFNGDALVVKDNRKQLRVANEGAGDGVSNMIERFEQIIGEGVMTQSRRKPVCGPNDGAGDAKQCKQVQQRGQGQASRRANID</sequence>
<gene>
    <name evidence="2" type="ORF">DMAD_01401</name>
</gene>
<evidence type="ECO:0000313" key="2">
    <source>
        <dbReference type="EMBL" id="BFG01713.1"/>
    </source>
</evidence>
<dbReference type="FunFam" id="3.80.10.10:FF:000933">
    <property type="entry name" value="RNI-like superfamily protein"/>
    <property type="match status" value="1"/>
</dbReference>
<dbReference type="InterPro" id="IPR032675">
    <property type="entry name" value="LRR_dom_sf"/>
</dbReference>
<dbReference type="SUPFAM" id="SSF52047">
    <property type="entry name" value="RNI-like"/>
    <property type="match status" value="1"/>
</dbReference>
<dbReference type="GO" id="GO:0044782">
    <property type="term" value="P:cilium organization"/>
    <property type="evidence" value="ECO:0007669"/>
    <property type="project" value="TreeGrafter"/>
</dbReference>
<dbReference type="Gene3D" id="3.80.10.10">
    <property type="entry name" value="Ribonuclease Inhibitor"/>
    <property type="match status" value="2"/>
</dbReference>
<feature type="region of interest" description="Disordered" evidence="1">
    <location>
        <begin position="548"/>
        <end position="588"/>
    </location>
</feature>
<dbReference type="PANTHER" id="PTHR24110:SF3">
    <property type="entry name" value="CENTROSOMAL PROTEIN OF 78 KDA"/>
    <property type="match status" value="1"/>
</dbReference>
<feature type="compositionally biased region" description="Low complexity" evidence="1">
    <location>
        <begin position="570"/>
        <end position="588"/>
    </location>
</feature>
<proteinExistence type="predicted"/>
<dbReference type="EMBL" id="AP029266">
    <property type="protein sequence ID" value="BFG01713.1"/>
    <property type="molecule type" value="Genomic_DNA"/>
</dbReference>